<dbReference type="InterPro" id="IPR020084">
    <property type="entry name" value="NUDIX_hydrolase_CS"/>
</dbReference>
<comment type="similarity">
    <text evidence="4">Belongs to the Nudix hydrolase family.</text>
</comment>
<evidence type="ECO:0000313" key="6">
    <source>
        <dbReference type="EMBL" id="AOV07035.1"/>
    </source>
</evidence>
<dbReference type="InterPro" id="IPR000086">
    <property type="entry name" value="NUDIX_hydrolase_dom"/>
</dbReference>
<dbReference type="PANTHER" id="PTHR43222">
    <property type="entry name" value="NUDIX HYDROLASE 23"/>
    <property type="match status" value="1"/>
</dbReference>
<gene>
    <name evidence="6" type="ORF">BI350_05365</name>
</gene>
<protein>
    <recommendedName>
        <fullName evidence="5">Nudix hydrolase domain-containing protein</fullName>
    </recommendedName>
</protein>
<reference evidence="6 7" key="1">
    <citation type="submission" date="2016-09" db="EMBL/GenBank/DDBJ databases">
        <title>Complete genome sequence of the Lysinibacillus sphaericus LMG 22257, a specie of Bacillus with ureolytic activity that can effectively biodeposit calcium carbonate.</title>
        <authorList>
            <person name="Yan W."/>
        </authorList>
    </citation>
    <scope>NUCLEOTIDE SEQUENCE [LARGE SCALE GENOMIC DNA]</scope>
    <source>
        <strain evidence="6 7">LMG 22257</strain>
    </source>
</reference>
<accession>A0A1D8JE95</accession>
<name>A0A1D8JE95_9BACL</name>
<keyword evidence="3" id="KW-0460">Magnesium</keyword>
<evidence type="ECO:0000259" key="5">
    <source>
        <dbReference type="PROSITE" id="PS51462"/>
    </source>
</evidence>
<keyword evidence="7" id="KW-1185">Reference proteome</keyword>
<dbReference type="AlphaFoldDB" id="A0A1D8JE95"/>
<dbReference type="PRINTS" id="PR00502">
    <property type="entry name" value="NUDIXFAMILY"/>
</dbReference>
<proteinExistence type="inferred from homology"/>
<dbReference type="SUPFAM" id="SSF55811">
    <property type="entry name" value="Nudix"/>
    <property type="match status" value="1"/>
</dbReference>
<dbReference type="RefSeq" id="WP_075527159.1">
    <property type="nucleotide sequence ID" value="NZ_CP017560.1"/>
</dbReference>
<dbReference type="PROSITE" id="PS00893">
    <property type="entry name" value="NUDIX_BOX"/>
    <property type="match status" value="1"/>
</dbReference>
<evidence type="ECO:0000313" key="7">
    <source>
        <dbReference type="Proteomes" id="UP000185746"/>
    </source>
</evidence>
<comment type="cofactor">
    <cofactor evidence="1">
        <name>Mg(2+)</name>
        <dbReference type="ChEBI" id="CHEBI:18420"/>
    </cofactor>
</comment>
<dbReference type="CDD" id="cd04665">
    <property type="entry name" value="NUDIX_RppH"/>
    <property type="match status" value="1"/>
</dbReference>
<organism evidence="6 7">
    <name type="scientific">Sporosarcina ureilytica</name>
    <dbReference type="NCBI Taxonomy" id="298596"/>
    <lineage>
        <taxon>Bacteria</taxon>
        <taxon>Bacillati</taxon>
        <taxon>Bacillota</taxon>
        <taxon>Bacilli</taxon>
        <taxon>Bacillales</taxon>
        <taxon>Caryophanaceae</taxon>
        <taxon>Sporosarcina</taxon>
    </lineage>
</organism>
<evidence type="ECO:0000256" key="4">
    <source>
        <dbReference type="RuleBase" id="RU003476"/>
    </source>
</evidence>
<dbReference type="Gene3D" id="3.90.79.10">
    <property type="entry name" value="Nucleoside Triphosphate Pyrophosphohydrolase"/>
    <property type="match status" value="1"/>
</dbReference>
<dbReference type="InterPro" id="IPR020476">
    <property type="entry name" value="Nudix_hydrolase"/>
</dbReference>
<evidence type="ECO:0000256" key="2">
    <source>
        <dbReference type="ARBA" id="ARBA00022801"/>
    </source>
</evidence>
<evidence type="ECO:0000256" key="1">
    <source>
        <dbReference type="ARBA" id="ARBA00001946"/>
    </source>
</evidence>
<keyword evidence="2 4" id="KW-0378">Hydrolase</keyword>
<dbReference type="PROSITE" id="PS51462">
    <property type="entry name" value="NUDIX"/>
    <property type="match status" value="1"/>
</dbReference>
<dbReference type="EMBL" id="CP017560">
    <property type="protein sequence ID" value="AOV07035.1"/>
    <property type="molecule type" value="Genomic_DNA"/>
</dbReference>
<dbReference type="Proteomes" id="UP000185746">
    <property type="component" value="Chromosome"/>
</dbReference>
<dbReference type="InterPro" id="IPR014078">
    <property type="entry name" value="Nudix_YtkD"/>
</dbReference>
<dbReference type="InterPro" id="IPR015797">
    <property type="entry name" value="NUDIX_hydrolase-like_dom_sf"/>
</dbReference>
<dbReference type="PANTHER" id="PTHR43222:SF2">
    <property type="entry name" value="NUDIX HYDROLASE 23, CHLOROPLASTIC"/>
    <property type="match status" value="1"/>
</dbReference>
<sequence length="153" mass="17288">MLIFHDSEGGRVELTFGKNRFGMPARHVLVVVKHEGKWLLTKHRTRGIEFPGGKAELGESIEAAAIRETFEETGVILSNVHQFAEYVVHSNITFCKAVFTGVIDEIQENPTLHETEGAIWMTDEQLDACKSLSFHMKDTGMSELRRWVETNEG</sequence>
<evidence type="ECO:0000256" key="3">
    <source>
        <dbReference type="ARBA" id="ARBA00022842"/>
    </source>
</evidence>
<dbReference type="GO" id="GO:0016787">
    <property type="term" value="F:hydrolase activity"/>
    <property type="evidence" value="ECO:0007669"/>
    <property type="project" value="UniProtKB-KW"/>
</dbReference>
<feature type="domain" description="Nudix hydrolase" evidence="5">
    <location>
        <begin position="21"/>
        <end position="149"/>
    </location>
</feature>
<dbReference type="Pfam" id="PF00293">
    <property type="entry name" value="NUDIX"/>
    <property type="match status" value="1"/>
</dbReference>
<dbReference type="KEGG" id="surl:BI350_05365"/>